<organism evidence="2 3">
    <name type="scientific">Acrasis kona</name>
    <dbReference type="NCBI Taxonomy" id="1008807"/>
    <lineage>
        <taxon>Eukaryota</taxon>
        <taxon>Discoba</taxon>
        <taxon>Heterolobosea</taxon>
        <taxon>Tetramitia</taxon>
        <taxon>Eutetramitia</taxon>
        <taxon>Acrasidae</taxon>
        <taxon>Acrasis</taxon>
    </lineage>
</organism>
<accession>A0AAW2ZIV1</accession>
<proteinExistence type="predicted"/>
<dbReference type="SUPFAM" id="SSF55073">
    <property type="entry name" value="Nucleotide cyclase"/>
    <property type="match status" value="1"/>
</dbReference>
<dbReference type="Gene3D" id="3.30.70.1230">
    <property type="entry name" value="Nucleotide cyclase"/>
    <property type="match status" value="1"/>
</dbReference>
<gene>
    <name evidence="2" type="ORF">AKO1_010611</name>
</gene>
<dbReference type="EMBL" id="JAOPGA020001542">
    <property type="protein sequence ID" value="KAL0489298.1"/>
    <property type="molecule type" value="Genomic_DNA"/>
</dbReference>
<evidence type="ECO:0008006" key="4">
    <source>
        <dbReference type="Google" id="ProtNLM"/>
    </source>
</evidence>
<protein>
    <recommendedName>
        <fullName evidence="4">Guanylate cyclase</fullName>
    </recommendedName>
</protein>
<sequence length="571" mass="62802">MGVSNKDGYVDNYFTWPGFTAVNQLQHYPLDSDFKWNPPAAYVGRSTFQTGIWSKLRVNPTPNSGNGVLAVAKCKQVNGLRDCPIFITYGLGVQNATTKSINYVASIAFIASALSDDLQEFVTSLPNSAMMIIEKNTGNILGSSDPNHIITANNGSELVPAQNYNNSMLASAAAYLRSNYGNDYAGITQDGVNQQQFRFYDAKSNKYVFGTFKLVFDPSGIQWINVVVVPEVSLIGDYLVTLIVVVVVLVVVLIMFLVLGGFFAAWITRPLTSLAREMKLVQNMNLDRIKPQQSHFGELITIQSAFMSMVDRLKSYKAFLPGHILQRDYGYDETELDQTPEPSKQQVEVIDSDPKMFDLGVNKKNITMMVITITNSESTIEQHGEDLSDYQAYHGALLTMVSEAVNKNKGHIDSFDQSHFVACWGTGAAARNGSEQDAVNALTACETILNRIKMFKDDSTVSAVTNPIRISVCSGVAFVGNMGNYNKRLLCLFGPVCVVSDAVCDASEKLGLSVVVDDATCNLVGNQFSTHQVGTVVIDQRVVVIRQLVLGEKSNVYNDFVYQRSKLIKSE</sequence>
<dbReference type="Gene3D" id="6.10.340.10">
    <property type="match status" value="1"/>
</dbReference>
<keyword evidence="3" id="KW-1185">Reference proteome</keyword>
<evidence type="ECO:0000313" key="2">
    <source>
        <dbReference type="EMBL" id="KAL0489298.1"/>
    </source>
</evidence>
<keyword evidence="1" id="KW-0812">Transmembrane</keyword>
<keyword evidence="1" id="KW-0472">Membrane</keyword>
<evidence type="ECO:0000313" key="3">
    <source>
        <dbReference type="Proteomes" id="UP001431209"/>
    </source>
</evidence>
<name>A0AAW2ZIV1_9EUKA</name>
<keyword evidence="1" id="KW-1133">Transmembrane helix</keyword>
<dbReference type="Proteomes" id="UP001431209">
    <property type="component" value="Unassembled WGS sequence"/>
</dbReference>
<dbReference type="InterPro" id="IPR029787">
    <property type="entry name" value="Nucleotide_cyclase"/>
</dbReference>
<feature type="transmembrane region" description="Helical" evidence="1">
    <location>
        <begin position="238"/>
        <end position="268"/>
    </location>
</feature>
<comment type="caution">
    <text evidence="2">The sequence shown here is derived from an EMBL/GenBank/DDBJ whole genome shotgun (WGS) entry which is preliminary data.</text>
</comment>
<reference evidence="2 3" key="1">
    <citation type="submission" date="2024-03" db="EMBL/GenBank/DDBJ databases">
        <title>The Acrasis kona genome and developmental transcriptomes reveal deep origins of eukaryotic multicellular pathways.</title>
        <authorList>
            <person name="Sheikh S."/>
            <person name="Fu C.-J."/>
            <person name="Brown M.W."/>
            <person name="Baldauf S.L."/>
        </authorList>
    </citation>
    <scope>NUCLEOTIDE SEQUENCE [LARGE SCALE GENOMIC DNA]</scope>
    <source>
        <strain evidence="2 3">ATCC MYA-3509</strain>
    </source>
</reference>
<evidence type="ECO:0000256" key="1">
    <source>
        <dbReference type="SAM" id="Phobius"/>
    </source>
</evidence>
<dbReference type="AlphaFoldDB" id="A0AAW2ZIV1"/>